<evidence type="ECO:0000256" key="6">
    <source>
        <dbReference type="RuleBase" id="RU003345"/>
    </source>
</evidence>
<dbReference type="InterPro" id="IPR015590">
    <property type="entry name" value="Aldehyde_DH_dom"/>
</dbReference>
<dbReference type="EMBL" id="JAJVDC020000181">
    <property type="protein sequence ID" value="KAL1619751.1"/>
    <property type="molecule type" value="Genomic_DNA"/>
</dbReference>
<evidence type="ECO:0000256" key="2">
    <source>
        <dbReference type="ARBA" id="ARBA00023002"/>
    </source>
</evidence>
<feature type="active site" evidence="5">
    <location>
        <position position="324"/>
    </location>
</feature>
<evidence type="ECO:0000256" key="1">
    <source>
        <dbReference type="ARBA" id="ARBA00009986"/>
    </source>
</evidence>
<gene>
    <name evidence="8" type="ORF">SLS56_009952</name>
</gene>
<protein>
    <recommendedName>
        <fullName evidence="3">aldehyde dehydrogenase (NAD(+))</fullName>
        <ecNumber evidence="3">1.2.1.3</ecNumber>
    </recommendedName>
</protein>
<keyword evidence="2 6" id="KW-0560">Oxidoreductase</keyword>
<dbReference type="InterPro" id="IPR016161">
    <property type="entry name" value="Ald_DH/histidinol_DH"/>
</dbReference>
<dbReference type="InterPro" id="IPR016163">
    <property type="entry name" value="Ald_DH_C"/>
</dbReference>
<reference evidence="8 9" key="1">
    <citation type="submission" date="2024-02" db="EMBL/GenBank/DDBJ databases">
        <title>De novo assembly and annotation of 12 fungi associated with fruit tree decline syndrome in Ontario, Canada.</title>
        <authorList>
            <person name="Sulman M."/>
            <person name="Ellouze W."/>
            <person name="Ilyukhin E."/>
        </authorList>
    </citation>
    <scope>NUCLEOTIDE SEQUENCE [LARGE SCALE GENOMIC DNA]</scope>
    <source>
        <strain evidence="8 9">M1-105</strain>
    </source>
</reference>
<evidence type="ECO:0000256" key="3">
    <source>
        <dbReference type="ARBA" id="ARBA00024226"/>
    </source>
</evidence>
<sequence length="542" mass="58285">MLGAITHDIPAEIMTQFARSARTSCVDRAYVVKTSGSWKVYKALTMTKPAVELEAHLHKLFINNEVRARADQSYVPLLIPPEQYVDCHSAKTTSVYNPANGQLVSEKVPVADQEDVDLAIKAARAAFAPGSLWRRMTGQERQKLLLKFADLLEQNQDHLGYLTRLTLGAPFTPFGKSEIQTAVACFRYYAGWTDKHAGQSFPADDGFYKVVRNEPLGVVAGIIPWNGPTASMGLKAAPALATGNVFILKPSEKTPFAAAALGALIERAGFPPGVFQVVQGDGGTGGLLAAHAGVAKVSFTGSVAAGKAVRVAAARGNLKRVTLELGGKSPAVVFADADLGNAICFAATRVYVQAEIYDRFVEAYTAAFREKMKAMGDPEDGNVELGPVVDKAQYERILDIIETAKKNGDGTLLAGGCSQGSQGYYIQPTIFADTKSNAHIYKDEIFGPVSVINKFQDEDEIIERSNDSKYGLMAGVFTQDINRALRLSAAFDSGVVGINCISTIHVSCPFGGTKESGLGREMGEHALRAYTEPKTVLINMNY</sequence>
<evidence type="ECO:0000259" key="7">
    <source>
        <dbReference type="Pfam" id="PF00171"/>
    </source>
</evidence>
<dbReference type="InterPro" id="IPR029510">
    <property type="entry name" value="Ald_DH_CS_GLU"/>
</dbReference>
<comment type="caution">
    <text evidence="8">The sequence shown here is derived from an EMBL/GenBank/DDBJ whole genome shotgun (WGS) entry which is preliminary data.</text>
</comment>
<dbReference type="PROSITE" id="PS00687">
    <property type="entry name" value="ALDEHYDE_DEHYDR_GLU"/>
    <property type="match status" value="1"/>
</dbReference>
<comment type="similarity">
    <text evidence="1 6">Belongs to the aldehyde dehydrogenase family.</text>
</comment>
<dbReference type="EC" id="1.2.1.3" evidence="3"/>
<dbReference type="PANTHER" id="PTHR11699">
    <property type="entry name" value="ALDEHYDE DEHYDROGENASE-RELATED"/>
    <property type="match status" value="1"/>
</dbReference>
<evidence type="ECO:0000256" key="5">
    <source>
        <dbReference type="PROSITE-ProRule" id="PRU10007"/>
    </source>
</evidence>
<dbReference type="Gene3D" id="3.40.605.10">
    <property type="entry name" value="Aldehyde Dehydrogenase, Chain A, domain 1"/>
    <property type="match status" value="1"/>
</dbReference>
<dbReference type="InterPro" id="IPR016162">
    <property type="entry name" value="Ald_DH_N"/>
</dbReference>
<accession>A0ABR3SFS2</accession>
<name>A0ABR3SFS2_9PEZI</name>
<comment type="catalytic activity">
    <reaction evidence="4">
        <text>an aldehyde + NAD(+) + H2O = a carboxylate + NADH + 2 H(+)</text>
        <dbReference type="Rhea" id="RHEA:16185"/>
        <dbReference type="ChEBI" id="CHEBI:15377"/>
        <dbReference type="ChEBI" id="CHEBI:15378"/>
        <dbReference type="ChEBI" id="CHEBI:17478"/>
        <dbReference type="ChEBI" id="CHEBI:29067"/>
        <dbReference type="ChEBI" id="CHEBI:57540"/>
        <dbReference type="ChEBI" id="CHEBI:57945"/>
        <dbReference type="EC" id="1.2.1.3"/>
    </reaction>
</comment>
<feature type="domain" description="Aldehyde dehydrogenase" evidence="7">
    <location>
        <begin position="85"/>
        <end position="536"/>
    </location>
</feature>
<evidence type="ECO:0000313" key="9">
    <source>
        <dbReference type="Proteomes" id="UP001521116"/>
    </source>
</evidence>
<dbReference type="Proteomes" id="UP001521116">
    <property type="component" value="Unassembled WGS sequence"/>
</dbReference>
<organism evidence="8 9">
    <name type="scientific">Neofusicoccum ribis</name>
    <dbReference type="NCBI Taxonomy" id="45134"/>
    <lineage>
        <taxon>Eukaryota</taxon>
        <taxon>Fungi</taxon>
        <taxon>Dikarya</taxon>
        <taxon>Ascomycota</taxon>
        <taxon>Pezizomycotina</taxon>
        <taxon>Dothideomycetes</taxon>
        <taxon>Dothideomycetes incertae sedis</taxon>
        <taxon>Botryosphaeriales</taxon>
        <taxon>Botryosphaeriaceae</taxon>
        <taxon>Neofusicoccum</taxon>
    </lineage>
</organism>
<dbReference type="Gene3D" id="3.40.309.10">
    <property type="entry name" value="Aldehyde Dehydrogenase, Chain A, domain 2"/>
    <property type="match status" value="1"/>
</dbReference>
<evidence type="ECO:0000256" key="4">
    <source>
        <dbReference type="ARBA" id="ARBA00049194"/>
    </source>
</evidence>
<proteinExistence type="inferred from homology"/>
<keyword evidence="9" id="KW-1185">Reference proteome</keyword>
<dbReference type="Pfam" id="PF00171">
    <property type="entry name" value="Aldedh"/>
    <property type="match status" value="1"/>
</dbReference>
<dbReference type="SUPFAM" id="SSF53720">
    <property type="entry name" value="ALDH-like"/>
    <property type="match status" value="1"/>
</dbReference>
<evidence type="ECO:0000313" key="8">
    <source>
        <dbReference type="EMBL" id="KAL1619751.1"/>
    </source>
</evidence>